<evidence type="ECO:0000313" key="2">
    <source>
        <dbReference type="Proteomes" id="UP000033121"/>
    </source>
</evidence>
<reference evidence="1 2" key="1">
    <citation type="submission" date="2015-04" db="EMBL/GenBank/DDBJ databases">
        <title>Whole genome shotgun sequence of Flavihumibacter petaseus NBRC 106054.</title>
        <authorList>
            <person name="Miyazawa S."/>
            <person name="Hosoyama A."/>
            <person name="Hashimoto M."/>
            <person name="Noguchi M."/>
            <person name="Tsuchikane K."/>
            <person name="Ohji S."/>
            <person name="Yamazoe A."/>
            <person name="Ichikawa N."/>
            <person name="Kimura A."/>
            <person name="Fujita N."/>
        </authorList>
    </citation>
    <scope>NUCLEOTIDE SEQUENCE [LARGE SCALE GENOMIC DNA]</scope>
    <source>
        <strain evidence="1 2">NBRC 106054</strain>
    </source>
</reference>
<accession>A0A0E9MZP0</accession>
<dbReference type="EMBL" id="BBWV01000001">
    <property type="protein sequence ID" value="GAO42590.1"/>
    <property type="molecule type" value="Genomic_DNA"/>
</dbReference>
<proteinExistence type="predicted"/>
<comment type="caution">
    <text evidence="1">The sequence shown here is derived from an EMBL/GenBank/DDBJ whole genome shotgun (WGS) entry which is preliminary data.</text>
</comment>
<dbReference type="Proteomes" id="UP000033121">
    <property type="component" value="Unassembled WGS sequence"/>
</dbReference>
<evidence type="ECO:0000313" key="1">
    <source>
        <dbReference type="EMBL" id="GAO42590.1"/>
    </source>
</evidence>
<gene>
    <name evidence="1" type="ORF">FPE01S_01_16050</name>
</gene>
<dbReference type="AlphaFoldDB" id="A0A0E9MZP0"/>
<protein>
    <submittedName>
        <fullName evidence="1">Uncharacterized protein</fullName>
    </submittedName>
</protein>
<sequence length="257" mass="29073">MKLYYQFTKGDRIIYHFEETNGKTLKEVEISENADITRFLEYDSKELDKVLDVSRKVIFHFRFRNTTGGKRTCHLQIGRVPSSAATTDFVTAVEPWMLGDTTNHAKNNALLLQKTRKKILLMSPTNYVLSSTSNSVLKGWKSKIAVPIELPLHTVEWYYRFSVGSANDSTFSGTSFTGGETCDIYLIDKQNLTSFETDPAFPFYESGIQVDAHEGLVKMEPFQKHQLLIGLINPNNIKGITVRLEVVAFVEESAGTQ</sequence>
<organism evidence="1 2">
    <name type="scientific">Flavihumibacter petaseus NBRC 106054</name>
    <dbReference type="NCBI Taxonomy" id="1220578"/>
    <lineage>
        <taxon>Bacteria</taxon>
        <taxon>Pseudomonadati</taxon>
        <taxon>Bacteroidota</taxon>
        <taxon>Chitinophagia</taxon>
        <taxon>Chitinophagales</taxon>
        <taxon>Chitinophagaceae</taxon>
        <taxon>Flavihumibacter</taxon>
    </lineage>
</organism>
<name>A0A0E9MZP0_9BACT</name>
<keyword evidence="2" id="KW-1185">Reference proteome</keyword>